<dbReference type="RefSeq" id="WP_268058210.1">
    <property type="nucleotide sequence ID" value="NZ_JAPOHA010000007.1"/>
</dbReference>
<dbReference type="EMBL" id="JAPOHA010000007">
    <property type="protein sequence ID" value="MCY1714159.1"/>
    <property type="molecule type" value="Genomic_DNA"/>
</dbReference>
<organism evidence="1 2">
    <name type="scientific">Caproiciproducens galactitolivorans</name>
    <dbReference type="NCBI Taxonomy" id="642589"/>
    <lineage>
        <taxon>Bacteria</taxon>
        <taxon>Bacillati</taxon>
        <taxon>Bacillota</taxon>
        <taxon>Clostridia</taxon>
        <taxon>Eubacteriales</taxon>
        <taxon>Acutalibacteraceae</taxon>
        <taxon>Caproiciproducens</taxon>
    </lineage>
</organism>
<evidence type="ECO:0000313" key="1">
    <source>
        <dbReference type="EMBL" id="MCY1714159.1"/>
    </source>
</evidence>
<evidence type="ECO:0000313" key="2">
    <source>
        <dbReference type="Proteomes" id="UP001082703"/>
    </source>
</evidence>
<proteinExistence type="predicted"/>
<dbReference type="Proteomes" id="UP001082703">
    <property type="component" value="Unassembled WGS sequence"/>
</dbReference>
<reference evidence="1 2" key="1">
    <citation type="submission" date="2022-11" db="EMBL/GenBank/DDBJ databases">
        <authorList>
            <person name="Caiyu Z."/>
        </authorList>
    </citation>
    <scope>NUCLEOTIDE SEQUENCE [LARGE SCALE GENOMIC DNA]</scope>
    <source>
        <strain evidence="1 2">YR-4</strain>
    </source>
</reference>
<comment type="caution">
    <text evidence="1">The sequence shown here is derived from an EMBL/GenBank/DDBJ whole genome shotgun (WGS) entry which is preliminary data.</text>
</comment>
<sequence>MKQQLLNKFPTWYEDLTPEKNYLVLSNDYDSYYSCCLLRNKFGIEIGGFYSLKDGLYLNAEHTKGKEPIFVDLSVTRRKTFDNHFTFINNPESINPNIITDVYYRKYNGGTLPLLCSLYNRDLSKYSEKALTILLCIDGWYIGYYNKGGRYKDVNIYWMEMLDMDKYLLPILESHDEQYFTDFIKEHHLKTTITMENNHLYCERNINIPDYEFELVQPVTRENMSDSELRLLYKMNPDEIITAAACYKDSYSICRKAG</sequence>
<accession>A0ABT4BTE2</accession>
<keyword evidence="2" id="KW-1185">Reference proteome</keyword>
<name>A0ABT4BTE2_9FIRM</name>
<gene>
    <name evidence="1" type="ORF">OUY18_07830</name>
</gene>
<protein>
    <submittedName>
        <fullName evidence="1">Uncharacterized protein</fullName>
    </submittedName>
</protein>